<dbReference type="RefSeq" id="WP_380228892.1">
    <property type="nucleotide sequence ID" value="NZ_JBHSOF010000052.1"/>
</dbReference>
<proteinExistence type="predicted"/>
<name>A0ABW0X9H4_9ACTN</name>
<keyword evidence="3" id="KW-1185">Reference proteome</keyword>
<dbReference type="Proteomes" id="UP001595975">
    <property type="component" value="Unassembled WGS sequence"/>
</dbReference>
<sequence length="233" mass="24536">MDTEDMVRGALRDEVDRVEVADWSAGPVQVHVRRQRRGRRTAMGVSAAVAALAVVAGTGAVLSAQRGVTAVGPASQPLSAPDGPAPEAVVVEPGQQLPLGRPNWWMQLKDQEICIHDAPAYGTGPGCGGHSWTTGTTEITMQYYGSPPQGREGLYNLVYQGPGQVARMAIELDGRAHWATVASLPGNPGYASGFFWGPGLKDSGEAKADPFEGIRLAAYDAEGRVLATRTLSS</sequence>
<gene>
    <name evidence="2" type="ORF">ACFP3U_30135</name>
</gene>
<feature type="transmembrane region" description="Helical" evidence="1">
    <location>
        <begin position="42"/>
        <end position="62"/>
    </location>
</feature>
<evidence type="ECO:0000313" key="2">
    <source>
        <dbReference type="EMBL" id="MFC5667213.1"/>
    </source>
</evidence>
<protein>
    <submittedName>
        <fullName evidence="2">Uncharacterized protein</fullName>
    </submittedName>
</protein>
<dbReference type="EMBL" id="JBHSOF010000052">
    <property type="protein sequence ID" value="MFC5667213.1"/>
    <property type="molecule type" value="Genomic_DNA"/>
</dbReference>
<evidence type="ECO:0000256" key="1">
    <source>
        <dbReference type="SAM" id="Phobius"/>
    </source>
</evidence>
<evidence type="ECO:0000313" key="3">
    <source>
        <dbReference type="Proteomes" id="UP001595975"/>
    </source>
</evidence>
<comment type="caution">
    <text evidence="2">The sequence shown here is derived from an EMBL/GenBank/DDBJ whole genome shotgun (WGS) entry which is preliminary data.</text>
</comment>
<keyword evidence="1" id="KW-0812">Transmembrane</keyword>
<keyword evidence="1" id="KW-1133">Transmembrane helix</keyword>
<accession>A0ABW0X9H4</accession>
<keyword evidence="1" id="KW-0472">Membrane</keyword>
<reference evidence="3" key="1">
    <citation type="journal article" date="2019" name="Int. J. Syst. Evol. Microbiol.">
        <title>The Global Catalogue of Microorganisms (GCM) 10K type strain sequencing project: providing services to taxonomists for standard genome sequencing and annotation.</title>
        <authorList>
            <consortium name="The Broad Institute Genomics Platform"/>
            <consortium name="The Broad Institute Genome Sequencing Center for Infectious Disease"/>
            <person name="Wu L."/>
            <person name="Ma J."/>
        </authorList>
    </citation>
    <scope>NUCLEOTIDE SEQUENCE [LARGE SCALE GENOMIC DNA]</scope>
    <source>
        <strain evidence="3">CGMCC 4.1437</strain>
    </source>
</reference>
<organism evidence="2 3">
    <name type="scientific">Kitasatospora misakiensis</name>
    <dbReference type="NCBI Taxonomy" id="67330"/>
    <lineage>
        <taxon>Bacteria</taxon>
        <taxon>Bacillati</taxon>
        <taxon>Actinomycetota</taxon>
        <taxon>Actinomycetes</taxon>
        <taxon>Kitasatosporales</taxon>
        <taxon>Streptomycetaceae</taxon>
        <taxon>Kitasatospora</taxon>
    </lineage>
</organism>